<keyword evidence="3" id="KW-0812">Transmembrane</keyword>
<dbReference type="InterPro" id="IPR002516">
    <property type="entry name" value="Glyco_trans_11"/>
</dbReference>
<sequence>MGGFIDLSAGVITGGSNGRLGNNLMEYATIFGMGIKHDLTKYANVRLHRVAAGRSDVTFVGVHVRRTDFVKHMQNFFHGHLVNASFFHSAMSLCRKRYNNPAFIVTSDDKQWCRQHLSAPDVHFLGDPRSESPGVERDLALLAACNHTIFDYGTYGFFAAFLAGGDMILADGVSEIESEEVTELREGKINATFIDGNGRVLPICVRCS</sequence>
<keyword evidence="2 3" id="KW-0808">Transferase</keyword>
<dbReference type="GO" id="GO:0005975">
    <property type="term" value="P:carbohydrate metabolic process"/>
    <property type="evidence" value="ECO:0007669"/>
    <property type="project" value="InterPro"/>
</dbReference>
<dbReference type="UniPathway" id="UPA00378"/>
<comment type="pathway">
    <text evidence="3">Protein modification; protein glycosylation.</text>
</comment>
<dbReference type="Proteomes" id="UP000440578">
    <property type="component" value="Unassembled WGS sequence"/>
</dbReference>
<comment type="caution">
    <text evidence="4">The sequence shown here is derived from an EMBL/GenBank/DDBJ whole genome shotgun (WGS) entry which is preliminary data.</text>
</comment>
<protein>
    <recommendedName>
        <fullName evidence="3">L-Fucosyltransferase</fullName>
        <ecNumber evidence="3">2.4.1.-</ecNumber>
    </recommendedName>
</protein>
<keyword evidence="1 3" id="KW-0328">Glycosyltransferase</keyword>
<dbReference type="OrthoDB" id="6364263at2759"/>
<accession>A0A6A4X013</accession>
<organism evidence="4 5">
    <name type="scientific">Amphibalanus amphitrite</name>
    <name type="common">Striped barnacle</name>
    <name type="synonym">Balanus amphitrite</name>
    <dbReference type="NCBI Taxonomy" id="1232801"/>
    <lineage>
        <taxon>Eukaryota</taxon>
        <taxon>Metazoa</taxon>
        <taxon>Ecdysozoa</taxon>
        <taxon>Arthropoda</taxon>
        <taxon>Crustacea</taxon>
        <taxon>Multicrustacea</taxon>
        <taxon>Cirripedia</taxon>
        <taxon>Thoracica</taxon>
        <taxon>Thoracicalcarea</taxon>
        <taxon>Balanomorpha</taxon>
        <taxon>Balanoidea</taxon>
        <taxon>Balanidae</taxon>
        <taxon>Amphibalaninae</taxon>
        <taxon>Amphibalanus</taxon>
    </lineage>
</organism>
<keyword evidence="3" id="KW-0325">Glycoprotein</keyword>
<dbReference type="EMBL" id="VIIS01000148">
    <property type="protein sequence ID" value="KAF0312647.1"/>
    <property type="molecule type" value="Genomic_DNA"/>
</dbReference>
<evidence type="ECO:0000256" key="1">
    <source>
        <dbReference type="ARBA" id="ARBA00022676"/>
    </source>
</evidence>
<dbReference type="GO" id="GO:0032580">
    <property type="term" value="C:Golgi cisterna membrane"/>
    <property type="evidence" value="ECO:0007669"/>
    <property type="project" value="UniProtKB-SubCell"/>
</dbReference>
<comment type="subcellular location">
    <subcellularLocation>
        <location evidence="3">Golgi apparatus</location>
        <location evidence="3">Golgi stack membrane</location>
        <topology evidence="3">Single-pass type II membrane protein</topology>
    </subcellularLocation>
</comment>
<evidence type="ECO:0000313" key="4">
    <source>
        <dbReference type="EMBL" id="KAF0312647.1"/>
    </source>
</evidence>
<dbReference type="GO" id="GO:0008107">
    <property type="term" value="F:galactoside 2-alpha-L-fucosyltransferase activity"/>
    <property type="evidence" value="ECO:0007669"/>
    <property type="project" value="InterPro"/>
</dbReference>
<evidence type="ECO:0000256" key="2">
    <source>
        <dbReference type="ARBA" id="ARBA00022679"/>
    </source>
</evidence>
<evidence type="ECO:0000256" key="3">
    <source>
        <dbReference type="RuleBase" id="RU363129"/>
    </source>
</evidence>
<keyword evidence="3" id="KW-0333">Golgi apparatus</keyword>
<dbReference type="CDD" id="cd11301">
    <property type="entry name" value="Fut1_Fut2_like"/>
    <property type="match status" value="1"/>
</dbReference>
<dbReference type="PANTHER" id="PTHR11927:SF9">
    <property type="entry name" value="L-FUCOSYLTRANSFERASE"/>
    <property type="match status" value="1"/>
</dbReference>
<reference evidence="4 5" key="1">
    <citation type="submission" date="2019-07" db="EMBL/GenBank/DDBJ databases">
        <title>Draft genome assembly of a fouling barnacle, Amphibalanus amphitrite (Darwin, 1854): The first reference genome for Thecostraca.</title>
        <authorList>
            <person name="Kim W."/>
        </authorList>
    </citation>
    <scope>NUCLEOTIDE SEQUENCE [LARGE SCALE GENOMIC DNA]</scope>
    <source>
        <strain evidence="4">SNU_AA5</strain>
        <tissue evidence="4">Soma without cirri and trophi</tissue>
    </source>
</reference>
<dbReference type="AlphaFoldDB" id="A0A6A4X013"/>
<dbReference type="Pfam" id="PF01531">
    <property type="entry name" value="Glyco_transf_11"/>
    <property type="match status" value="1"/>
</dbReference>
<comment type="similarity">
    <text evidence="3">Belongs to the glycosyltransferase 11 family.</text>
</comment>
<keyword evidence="5" id="KW-1185">Reference proteome</keyword>
<evidence type="ECO:0000313" key="5">
    <source>
        <dbReference type="Proteomes" id="UP000440578"/>
    </source>
</evidence>
<dbReference type="EC" id="2.4.1.-" evidence="3"/>
<proteinExistence type="inferred from homology"/>
<keyword evidence="3" id="KW-0735">Signal-anchor</keyword>
<gene>
    <name evidence="4" type="primary">FUT1_7</name>
    <name evidence="4" type="ORF">FJT64_001767</name>
</gene>
<dbReference type="PANTHER" id="PTHR11927">
    <property type="entry name" value="GALACTOSIDE 2-L-FUCOSYLTRANSFERASE"/>
    <property type="match status" value="1"/>
</dbReference>
<name>A0A6A4X013_AMPAM</name>